<feature type="domain" description="Glycoside hydrolase family 5" evidence="9">
    <location>
        <begin position="61"/>
        <end position="349"/>
    </location>
</feature>
<dbReference type="PANTHER" id="PTHR31297:SF41">
    <property type="entry name" value="ENDOGLUCANASE, PUTATIVE (AFU_ORTHOLOGUE AFUA_5G01830)-RELATED"/>
    <property type="match status" value="1"/>
</dbReference>
<dbReference type="SUPFAM" id="SSF51445">
    <property type="entry name" value="(Trans)glycosidases"/>
    <property type="match status" value="1"/>
</dbReference>
<evidence type="ECO:0000256" key="4">
    <source>
        <dbReference type="ARBA" id="ARBA00023277"/>
    </source>
</evidence>
<comment type="caution">
    <text evidence="10">The sequence shown here is derived from an EMBL/GenBank/DDBJ whole genome shotgun (WGS) entry which is preliminary data.</text>
</comment>
<keyword evidence="11" id="KW-1185">Reference proteome</keyword>
<protein>
    <submittedName>
        <fullName evidence="10">Cellulase family glycosylhydrolase</fullName>
    </submittedName>
</protein>
<evidence type="ECO:0000256" key="6">
    <source>
        <dbReference type="ARBA" id="ARBA00023326"/>
    </source>
</evidence>
<evidence type="ECO:0000256" key="8">
    <source>
        <dbReference type="SAM" id="SignalP"/>
    </source>
</evidence>
<keyword evidence="5 7" id="KW-0326">Glycosidase</keyword>
<dbReference type="GO" id="GO:0009986">
    <property type="term" value="C:cell surface"/>
    <property type="evidence" value="ECO:0007669"/>
    <property type="project" value="TreeGrafter"/>
</dbReference>
<evidence type="ECO:0000256" key="7">
    <source>
        <dbReference type="RuleBase" id="RU361153"/>
    </source>
</evidence>
<dbReference type="GO" id="GO:0008422">
    <property type="term" value="F:beta-glucosidase activity"/>
    <property type="evidence" value="ECO:0007669"/>
    <property type="project" value="TreeGrafter"/>
</dbReference>
<dbReference type="InterPro" id="IPR017853">
    <property type="entry name" value="GH"/>
</dbReference>
<proteinExistence type="inferred from homology"/>
<keyword evidence="4" id="KW-0119">Carbohydrate metabolism</keyword>
<evidence type="ECO:0000313" key="11">
    <source>
        <dbReference type="Proteomes" id="UP000472320"/>
    </source>
</evidence>
<dbReference type="Gene3D" id="3.20.20.80">
    <property type="entry name" value="Glycosidases"/>
    <property type="match status" value="1"/>
</dbReference>
<evidence type="ECO:0000256" key="3">
    <source>
        <dbReference type="ARBA" id="ARBA00023001"/>
    </source>
</evidence>
<dbReference type="GO" id="GO:0005576">
    <property type="term" value="C:extracellular region"/>
    <property type="evidence" value="ECO:0007669"/>
    <property type="project" value="TreeGrafter"/>
</dbReference>
<dbReference type="PROSITE" id="PS51257">
    <property type="entry name" value="PROKAR_LIPOPROTEIN"/>
    <property type="match status" value="1"/>
</dbReference>
<dbReference type="GO" id="GO:0030245">
    <property type="term" value="P:cellulose catabolic process"/>
    <property type="evidence" value="ECO:0007669"/>
    <property type="project" value="UniProtKB-KW"/>
</dbReference>
<reference evidence="10 11" key="1">
    <citation type="submission" date="2019-11" db="EMBL/GenBank/DDBJ databases">
        <title>Type strains purchased from KCTC, JCM and DSMZ.</title>
        <authorList>
            <person name="Lu H."/>
        </authorList>
    </citation>
    <scope>NUCLEOTIDE SEQUENCE [LARGE SCALE GENOMIC DNA]</scope>
    <source>
        <strain evidence="10 11">JCM 31587</strain>
    </source>
</reference>
<sequence>MNFSPRRRTILISTLGAALLAACGGGGGGSTVTTPELPPPPPPAAPTRLSLNGSSMSLPGGAGVVLRGMNEGTWGEMQQKDAADIASQGGKVVRVLIRWWGLYGSADVESRADASPGHFDPTHLQRFLTEIQWCINAGLWVVAAIDSNCGQNGMQDANMAAYCDPGGAYPGGHNFWTDLAMRQKFKEAWLYLAGILKDYNNIAFYELLPEPLGGAGADQAAQVSAFYQELMAAVDGVDKRTPFLIGARDSYNINLCDEAYISDPRWTNRVVYTGNLFLRTGKTQAENLANLESRLGALVAMRNNRNVPVFIQQFGVRTGDDPGNFYLDAGLSRMNAAGVGYTGWQWRQNTTNMDEYAIVVEDPVTGQDRVKQDVLAVYSKYWRA</sequence>
<dbReference type="AlphaFoldDB" id="A0A6L6QM58"/>
<dbReference type="PANTHER" id="PTHR31297">
    <property type="entry name" value="GLUCAN ENDO-1,6-BETA-GLUCOSIDASE B"/>
    <property type="match status" value="1"/>
</dbReference>
<keyword evidence="2 7" id="KW-0378">Hydrolase</keyword>
<dbReference type="Pfam" id="PF00150">
    <property type="entry name" value="Cellulase"/>
    <property type="match status" value="1"/>
</dbReference>
<gene>
    <name evidence="10" type="ORF">GM658_21800</name>
</gene>
<name>A0A6L6QM58_9BURK</name>
<dbReference type="InterPro" id="IPR050386">
    <property type="entry name" value="Glycosyl_hydrolase_5"/>
</dbReference>
<dbReference type="Proteomes" id="UP000472320">
    <property type="component" value="Unassembled WGS sequence"/>
</dbReference>
<evidence type="ECO:0000259" key="9">
    <source>
        <dbReference type="Pfam" id="PF00150"/>
    </source>
</evidence>
<dbReference type="OrthoDB" id="220114at2"/>
<keyword evidence="3" id="KW-0136">Cellulose degradation</keyword>
<dbReference type="EMBL" id="WNKX01000020">
    <property type="protein sequence ID" value="MTW13245.1"/>
    <property type="molecule type" value="Genomic_DNA"/>
</dbReference>
<feature type="signal peptide" evidence="8">
    <location>
        <begin position="1"/>
        <end position="28"/>
    </location>
</feature>
<feature type="chain" id="PRO_5027121559" evidence="8">
    <location>
        <begin position="29"/>
        <end position="384"/>
    </location>
</feature>
<evidence type="ECO:0000256" key="2">
    <source>
        <dbReference type="ARBA" id="ARBA00022801"/>
    </source>
</evidence>
<accession>A0A6L6QM58</accession>
<dbReference type="RefSeq" id="WP_155456167.1">
    <property type="nucleotide sequence ID" value="NZ_WNKX01000020.1"/>
</dbReference>
<dbReference type="InterPro" id="IPR001547">
    <property type="entry name" value="Glyco_hydro_5"/>
</dbReference>
<evidence type="ECO:0000313" key="10">
    <source>
        <dbReference type="EMBL" id="MTW13245.1"/>
    </source>
</evidence>
<comment type="similarity">
    <text evidence="1 7">Belongs to the glycosyl hydrolase 5 (cellulase A) family.</text>
</comment>
<keyword evidence="6" id="KW-0624">Polysaccharide degradation</keyword>
<organism evidence="10 11">
    <name type="scientific">Massilia eburnea</name>
    <dbReference type="NCBI Taxonomy" id="1776165"/>
    <lineage>
        <taxon>Bacteria</taxon>
        <taxon>Pseudomonadati</taxon>
        <taxon>Pseudomonadota</taxon>
        <taxon>Betaproteobacteria</taxon>
        <taxon>Burkholderiales</taxon>
        <taxon>Oxalobacteraceae</taxon>
        <taxon>Telluria group</taxon>
        <taxon>Massilia</taxon>
    </lineage>
</organism>
<evidence type="ECO:0000256" key="5">
    <source>
        <dbReference type="ARBA" id="ARBA00023295"/>
    </source>
</evidence>
<keyword evidence="8" id="KW-0732">Signal</keyword>
<evidence type="ECO:0000256" key="1">
    <source>
        <dbReference type="ARBA" id="ARBA00005641"/>
    </source>
</evidence>